<dbReference type="EMBL" id="JH711797">
    <property type="protein sequence ID" value="EIW52084.1"/>
    <property type="molecule type" value="Genomic_DNA"/>
</dbReference>
<evidence type="ECO:0000313" key="3">
    <source>
        <dbReference type="Proteomes" id="UP000054317"/>
    </source>
</evidence>
<feature type="signal peptide" evidence="1">
    <location>
        <begin position="1"/>
        <end position="18"/>
    </location>
</feature>
<keyword evidence="3" id="KW-1185">Reference proteome</keyword>
<sequence length="107" mass="11491">MLAGIVVVTVALAASVLAQSPLTINTPWDAHRCETTMIAWKGGERSFFLRSTEVVESFGTLGSNAFFWNTNVPAGDEIQMELIDATGKFVLSAPFVIQPGSNNCTLL</sequence>
<dbReference type="RefSeq" id="XP_008045178.1">
    <property type="nucleotide sequence ID" value="XM_008046987.1"/>
</dbReference>
<dbReference type="GeneID" id="19417302"/>
<dbReference type="Proteomes" id="UP000054317">
    <property type="component" value="Unassembled WGS sequence"/>
</dbReference>
<protein>
    <submittedName>
        <fullName evidence="2">Uncharacterized protein</fullName>
    </submittedName>
</protein>
<accession>R7SAZ6</accession>
<evidence type="ECO:0000313" key="2">
    <source>
        <dbReference type="EMBL" id="EIW52084.1"/>
    </source>
</evidence>
<reference evidence="3" key="1">
    <citation type="journal article" date="2012" name="Science">
        <title>The Paleozoic origin of enzymatic lignin decomposition reconstructed from 31 fungal genomes.</title>
        <authorList>
            <person name="Floudas D."/>
            <person name="Binder M."/>
            <person name="Riley R."/>
            <person name="Barry K."/>
            <person name="Blanchette R.A."/>
            <person name="Henrissat B."/>
            <person name="Martinez A.T."/>
            <person name="Otillar R."/>
            <person name="Spatafora J.W."/>
            <person name="Yadav J.S."/>
            <person name="Aerts A."/>
            <person name="Benoit I."/>
            <person name="Boyd A."/>
            <person name="Carlson A."/>
            <person name="Copeland A."/>
            <person name="Coutinho P.M."/>
            <person name="de Vries R.P."/>
            <person name="Ferreira P."/>
            <person name="Findley K."/>
            <person name="Foster B."/>
            <person name="Gaskell J."/>
            <person name="Glotzer D."/>
            <person name="Gorecki P."/>
            <person name="Heitman J."/>
            <person name="Hesse C."/>
            <person name="Hori C."/>
            <person name="Igarashi K."/>
            <person name="Jurgens J.A."/>
            <person name="Kallen N."/>
            <person name="Kersten P."/>
            <person name="Kohler A."/>
            <person name="Kuees U."/>
            <person name="Kumar T.K.A."/>
            <person name="Kuo A."/>
            <person name="LaButti K."/>
            <person name="Larrondo L.F."/>
            <person name="Lindquist E."/>
            <person name="Ling A."/>
            <person name="Lombard V."/>
            <person name="Lucas S."/>
            <person name="Lundell T."/>
            <person name="Martin R."/>
            <person name="McLaughlin D.J."/>
            <person name="Morgenstern I."/>
            <person name="Morin E."/>
            <person name="Murat C."/>
            <person name="Nagy L.G."/>
            <person name="Nolan M."/>
            <person name="Ohm R.A."/>
            <person name="Patyshakuliyeva A."/>
            <person name="Rokas A."/>
            <person name="Ruiz-Duenas F.J."/>
            <person name="Sabat G."/>
            <person name="Salamov A."/>
            <person name="Samejima M."/>
            <person name="Schmutz J."/>
            <person name="Slot J.C."/>
            <person name="St John F."/>
            <person name="Stenlid J."/>
            <person name="Sun H."/>
            <person name="Sun S."/>
            <person name="Syed K."/>
            <person name="Tsang A."/>
            <person name="Wiebenga A."/>
            <person name="Young D."/>
            <person name="Pisabarro A."/>
            <person name="Eastwood D.C."/>
            <person name="Martin F."/>
            <person name="Cullen D."/>
            <person name="Grigoriev I.V."/>
            <person name="Hibbett D.S."/>
        </authorList>
    </citation>
    <scope>NUCLEOTIDE SEQUENCE [LARGE SCALE GENOMIC DNA]</scope>
    <source>
        <strain evidence="3">FP-101664</strain>
    </source>
</reference>
<proteinExistence type="predicted"/>
<organism evidence="2 3">
    <name type="scientific">Trametes versicolor (strain FP-101664)</name>
    <name type="common">White-rot fungus</name>
    <name type="synonym">Coriolus versicolor</name>
    <dbReference type="NCBI Taxonomy" id="717944"/>
    <lineage>
        <taxon>Eukaryota</taxon>
        <taxon>Fungi</taxon>
        <taxon>Dikarya</taxon>
        <taxon>Basidiomycota</taxon>
        <taxon>Agaricomycotina</taxon>
        <taxon>Agaricomycetes</taxon>
        <taxon>Polyporales</taxon>
        <taxon>Polyporaceae</taxon>
        <taxon>Trametes</taxon>
    </lineage>
</organism>
<gene>
    <name evidence="2" type="ORF">TRAVEDRAFT_54062</name>
</gene>
<dbReference type="AlphaFoldDB" id="R7SAZ6"/>
<feature type="chain" id="PRO_5004455637" evidence="1">
    <location>
        <begin position="19"/>
        <end position="107"/>
    </location>
</feature>
<evidence type="ECO:0000256" key="1">
    <source>
        <dbReference type="SAM" id="SignalP"/>
    </source>
</evidence>
<dbReference type="OrthoDB" id="2752779at2759"/>
<dbReference type="KEGG" id="tvs:TRAVEDRAFT_54062"/>
<name>R7SAZ6_TRAVS</name>
<keyword evidence="1" id="KW-0732">Signal</keyword>